<keyword evidence="3 7" id="KW-1133">Transmembrane helix</keyword>
<reference evidence="9" key="1">
    <citation type="submission" date="2008-04" db="EMBL/GenBank/DDBJ databases">
        <authorList>
            <consortium name="NIH - Xenopus Gene Collection (XGC) project"/>
        </authorList>
    </citation>
    <scope>NUCLEOTIDE SEQUENCE [LARGE SCALE MRNA]</scope>
    <source>
        <tissue evidence="9">Small intestine</tissue>
    </source>
</reference>
<evidence type="ECO:0000256" key="4">
    <source>
        <dbReference type="ARBA" id="ARBA00023136"/>
    </source>
</evidence>
<comment type="subcellular location">
    <subcellularLocation>
        <location evidence="1">Membrane</location>
        <topology evidence="1">Single-pass membrane protein</topology>
    </subcellularLocation>
</comment>
<evidence type="ECO:0000256" key="6">
    <source>
        <dbReference type="ARBA" id="ARBA00044953"/>
    </source>
</evidence>
<dbReference type="Pfam" id="PF10223">
    <property type="entry name" value="Menorin_N"/>
    <property type="match status" value="2"/>
</dbReference>
<keyword evidence="2 7" id="KW-0812">Transmembrane</keyword>
<evidence type="ECO:0000256" key="1">
    <source>
        <dbReference type="ARBA" id="ARBA00004167"/>
    </source>
</evidence>
<evidence type="ECO:0000313" key="9">
    <source>
        <dbReference type="EMBL" id="AAI61733.1"/>
    </source>
</evidence>
<dbReference type="PANTHER" id="PTHR21184:SF4">
    <property type="entry name" value="PROTEIN FAM151A"/>
    <property type="match status" value="1"/>
</dbReference>
<sequence length="589" mass="66227">AESVCAAIAPCLRMKGCSVANIRTAAGIGLFLGVCIAIAALCLTLGRTPSKDASPSFSSGGDMLEYLMYQGEIRSKDGLLATWYHAANGKSEMEEALKSDIMILEADVNVEGHLTPNETNLPIMAHPPAVYSDNTLQNWLNSVLKSTKGIKLDFKSIQAVGPSLDILFAKSSEVKINRPVWLNADILKGPNVNHEVGVNASQFLNLVQTKFPDVTISPGWVTLYLPPLISNRTYTREMIQQMYNLVRDLPQKITFPARAVLTRSAWPHFYWLLQQSDRYSITLWQGQSDPLTLEDLLFIRDSSNPQEIYYDIFEPLLTEFKQVALNPNRNRLFYPGGSIQLYFQPEDSDGLLVNWYEADISFKREFFSNNSGMITLNIRVQDSSSSPQVAFPKSPTQFPLENYMNVILASPNPWGVFLKIEDQDALNKTLKVLSKIYDRKGLNVPVWISMEVSYGKFSMEGYIQGKDFLNTINDIFPYVTIAPSWPVPVLGLGYTELLVQDMLMLCEGLWQEVSFQLNAVALGKESLSAVKLLQASPMYSLTIEHNSEQGIFHDGYPGLMAIRSQAEDRIYYRLQQDYRNMFLASIFTS</sequence>
<evidence type="ECO:0000256" key="3">
    <source>
        <dbReference type="ARBA" id="ARBA00022989"/>
    </source>
</evidence>
<dbReference type="EMBL" id="BC161733">
    <property type="protein sequence ID" value="AAI61733.1"/>
    <property type="molecule type" value="mRNA"/>
</dbReference>
<dbReference type="PANTHER" id="PTHR21184">
    <property type="entry name" value="MENORIN (DENDRITIC BRANCHING PROTEIN)"/>
    <property type="match status" value="1"/>
</dbReference>
<evidence type="ECO:0000259" key="8">
    <source>
        <dbReference type="Pfam" id="PF10223"/>
    </source>
</evidence>
<dbReference type="GO" id="GO:0016020">
    <property type="term" value="C:membrane"/>
    <property type="evidence" value="ECO:0007669"/>
    <property type="project" value="UniProtKB-SubCell"/>
</dbReference>
<evidence type="ECO:0000256" key="7">
    <source>
        <dbReference type="SAM" id="Phobius"/>
    </source>
</evidence>
<comment type="similarity">
    <text evidence="6">Belongs to the menorin family.</text>
</comment>
<protein>
    <recommendedName>
        <fullName evidence="5">Protein FAM151A</fullName>
    </recommendedName>
</protein>
<evidence type="ECO:0000256" key="5">
    <source>
        <dbReference type="ARBA" id="ARBA00044104"/>
    </source>
</evidence>
<gene>
    <name evidence="9" type="primary">LOC100145765</name>
</gene>
<keyword evidence="4 7" id="KW-0472">Membrane</keyword>
<feature type="domain" description="Menorin-like" evidence="8">
    <location>
        <begin position="77"/>
        <end position="316"/>
    </location>
</feature>
<feature type="transmembrane region" description="Helical" evidence="7">
    <location>
        <begin position="22"/>
        <end position="46"/>
    </location>
</feature>
<dbReference type="AlphaFoldDB" id="B1WBF2"/>
<feature type="non-terminal residue" evidence="9">
    <location>
        <position position="1"/>
    </location>
</feature>
<organism evidence="9">
    <name type="scientific">Xenopus tropicalis</name>
    <name type="common">Western clawed frog</name>
    <name type="synonym">Silurana tropicalis</name>
    <dbReference type="NCBI Taxonomy" id="8364"/>
    <lineage>
        <taxon>Eukaryota</taxon>
        <taxon>Metazoa</taxon>
        <taxon>Chordata</taxon>
        <taxon>Craniata</taxon>
        <taxon>Vertebrata</taxon>
        <taxon>Euteleostomi</taxon>
        <taxon>Amphibia</taxon>
        <taxon>Batrachia</taxon>
        <taxon>Anura</taxon>
        <taxon>Pipoidea</taxon>
        <taxon>Pipidae</taxon>
        <taxon>Xenopodinae</taxon>
        <taxon>Xenopus</taxon>
        <taxon>Silurana</taxon>
    </lineage>
</organism>
<dbReference type="InterPro" id="IPR019356">
    <property type="entry name" value="Menorin_dom"/>
</dbReference>
<proteinExistence type="evidence at transcript level"/>
<accession>B1WBF2</accession>
<evidence type="ECO:0000256" key="2">
    <source>
        <dbReference type="ARBA" id="ARBA00022692"/>
    </source>
</evidence>
<name>B1WBF2_XENTR</name>
<feature type="domain" description="Menorin-like" evidence="8">
    <location>
        <begin position="349"/>
        <end position="579"/>
    </location>
</feature>